<dbReference type="PROSITE" id="PS51257">
    <property type="entry name" value="PROKAR_LIPOPROTEIN"/>
    <property type="match status" value="1"/>
</dbReference>
<evidence type="ECO:0008006" key="4">
    <source>
        <dbReference type="Google" id="ProtNLM"/>
    </source>
</evidence>
<evidence type="ECO:0000313" key="3">
    <source>
        <dbReference type="Proteomes" id="UP001277471"/>
    </source>
</evidence>
<organism evidence="2 3">
    <name type="scientific">Azospirillum brasilense</name>
    <dbReference type="NCBI Taxonomy" id="192"/>
    <lineage>
        <taxon>Bacteria</taxon>
        <taxon>Pseudomonadati</taxon>
        <taxon>Pseudomonadota</taxon>
        <taxon>Alphaproteobacteria</taxon>
        <taxon>Rhodospirillales</taxon>
        <taxon>Azospirillaceae</taxon>
        <taxon>Azospirillum</taxon>
    </lineage>
</organism>
<proteinExistence type="predicted"/>
<gene>
    <name evidence="2" type="ORF">SIM66_16375</name>
</gene>
<comment type="caution">
    <text evidence="2">The sequence shown here is derived from an EMBL/GenBank/DDBJ whole genome shotgun (WGS) entry which is preliminary data.</text>
</comment>
<evidence type="ECO:0000256" key="1">
    <source>
        <dbReference type="SAM" id="MobiDB-lite"/>
    </source>
</evidence>
<dbReference type="Proteomes" id="UP001277471">
    <property type="component" value="Unassembled WGS sequence"/>
</dbReference>
<feature type="region of interest" description="Disordered" evidence="1">
    <location>
        <begin position="154"/>
        <end position="255"/>
    </location>
</feature>
<accession>A0ABU4PBL1</accession>
<evidence type="ECO:0000313" key="2">
    <source>
        <dbReference type="EMBL" id="MDX5952757.1"/>
    </source>
</evidence>
<feature type="compositionally biased region" description="Basic and acidic residues" evidence="1">
    <location>
        <begin position="166"/>
        <end position="194"/>
    </location>
</feature>
<sequence length="255" mass="25513">MTRTVMFGLPAAALVVGILAGCTPNYSPNTYAATATQQANKVERAVVIGFRQVKISTSGTVGAVTGGAAGGVLGSQSGTFGINSALGAVGGTAIGGLIGTSIEHVTGDTTGWEYIVRKPDGELLSVTQREEKPIEIGQKVLVIAGSQARIVADYSTDPEPAPAPKDAVKEAAKDDAQKDASKDSRPAETIEAKELPAPPPAEVPVEAPVEAPAASTPDSGGPAPIRLTPPATPAPEPVPAAEAPADKPADGAPAT</sequence>
<dbReference type="EMBL" id="JAWXYC010000004">
    <property type="protein sequence ID" value="MDX5952757.1"/>
    <property type="molecule type" value="Genomic_DNA"/>
</dbReference>
<reference evidence="2 3" key="1">
    <citation type="submission" date="2023-11" db="EMBL/GenBank/DDBJ databases">
        <title>MicrobeMod: A computational toolkit for identifying prokaryotic methylation and restriction-modification with nanopore sequencing.</title>
        <authorList>
            <person name="Crits-Christoph A."/>
            <person name="Kang S.C."/>
            <person name="Lee H."/>
            <person name="Ostrov N."/>
        </authorList>
    </citation>
    <scope>NUCLEOTIDE SEQUENCE [LARGE SCALE GENOMIC DNA]</scope>
    <source>
        <strain evidence="2 3">ATCC 29145</strain>
    </source>
</reference>
<feature type="compositionally biased region" description="Low complexity" evidence="1">
    <location>
        <begin position="203"/>
        <end position="214"/>
    </location>
</feature>
<protein>
    <recommendedName>
        <fullName evidence="4">Outer membrane lipoprotein SlyB</fullName>
    </recommendedName>
</protein>
<dbReference type="GeneID" id="56449950"/>
<dbReference type="RefSeq" id="WP_236778155.1">
    <property type="nucleotide sequence ID" value="NZ_CP012914.1"/>
</dbReference>
<keyword evidence="3" id="KW-1185">Reference proteome</keyword>
<name>A0ABU4PBL1_AZOBR</name>